<dbReference type="SMART" id="SM00212">
    <property type="entry name" value="UBCc"/>
    <property type="match status" value="1"/>
</dbReference>
<evidence type="ECO:0000313" key="7">
    <source>
        <dbReference type="EMBL" id="KAF1987256.1"/>
    </source>
</evidence>
<evidence type="ECO:0000259" key="6">
    <source>
        <dbReference type="PROSITE" id="PS50127"/>
    </source>
</evidence>
<dbReference type="Gene3D" id="3.10.110.10">
    <property type="entry name" value="Ubiquitin Conjugating Enzyme"/>
    <property type="match status" value="1"/>
</dbReference>
<keyword evidence="2" id="KW-0808">Transferase</keyword>
<dbReference type="EMBL" id="ML977153">
    <property type="protein sequence ID" value="KAF1987256.1"/>
    <property type="molecule type" value="Genomic_DNA"/>
</dbReference>
<dbReference type="InterPro" id="IPR016135">
    <property type="entry name" value="UBQ-conjugating_enzyme/RWD"/>
</dbReference>
<sequence>MSAPTKRIVKELTEITQNPPAGCKVRLPDESNIYNWEILMDGPADSVYAGGHFKIALTLPHDYPFKPPSINFRTKIYHPNITNDDKGAMCLGMLRPDQWKPPNKLMAVIVLIQNLLSKPEPDDAVEQGIADAMKNRRAEFEKTAREWTGRYAGR</sequence>
<dbReference type="OrthoDB" id="9978460at2759"/>
<dbReference type="EC" id="2.3.2.23" evidence="1"/>
<evidence type="ECO:0000313" key="8">
    <source>
        <dbReference type="Proteomes" id="UP000800041"/>
    </source>
</evidence>
<dbReference type="PROSITE" id="PS50127">
    <property type="entry name" value="UBC_2"/>
    <property type="match status" value="1"/>
</dbReference>
<keyword evidence="8" id="KW-1185">Reference proteome</keyword>
<accession>A0A6G1H213</accession>
<dbReference type="SUPFAM" id="SSF54495">
    <property type="entry name" value="UBC-like"/>
    <property type="match status" value="1"/>
</dbReference>
<dbReference type="FunFam" id="3.10.110.10:FF:000060">
    <property type="entry name" value="Ubiquitin conjugating enzyme (UbcB)"/>
    <property type="match status" value="1"/>
</dbReference>
<dbReference type="PANTHER" id="PTHR24067">
    <property type="entry name" value="UBIQUITIN-CONJUGATING ENZYME E2"/>
    <property type="match status" value="1"/>
</dbReference>
<organism evidence="7 8">
    <name type="scientific">Aulographum hederae CBS 113979</name>
    <dbReference type="NCBI Taxonomy" id="1176131"/>
    <lineage>
        <taxon>Eukaryota</taxon>
        <taxon>Fungi</taxon>
        <taxon>Dikarya</taxon>
        <taxon>Ascomycota</taxon>
        <taxon>Pezizomycotina</taxon>
        <taxon>Dothideomycetes</taxon>
        <taxon>Pleosporomycetidae</taxon>
        <taxon>Aulographales</taxon>
        <taxon>Aulographaceae</taxon>
    </lineage>
</organism>
<evidence type="ECO:0000256" key="5">
    <source>
        <dbReference type="ARBA" id="ARBA00022840"/>
    </source>
</evidence>
<evidence type="ECO:0000256" key="4">
    <source>
        <dbReference type="ARBA" id="ARBA00022786"/>
    </source>
</evidence>
<keyword evidence="5" id="KW-0067">ATP-binding</keyword>
<gene>
    <name evidence="7" type="ORF">K402DRAFT_392955</name>
</gene>
<protein>
    <recommendedName>
        <fullName evidence="1">E2 ubiquitin-conjugating enzyme</fullName>
        <ecNumber evidence="1">2.3.2.23</ecNumber>
    </recommendedName>
</protein>
<dbReference type="Pfam" id="PF00179">
    <property type="entry name" value="UQ_con"/>
    <property type="match status" value="1"/>
</dbReference>
<proteinExistence type="predicted"/>
<dbReference type="GO" id="GO:0061631">
    <property type="term" value="F:ubiquitin conjugating enzyme activity"/>
    <property type="evidence" value="ECO:0007669"/>
    <property type="project" value="UniProtKB-EC"/>
</dbReference>
<dbReference type="InterPro" id="IPR050113">
    <property type="entry name" value="Ub_conjugating_enzyme"/>
</dbReference>
<evidence type="ECO:0000256" key="2">
    <source>
        <dbReference type="ARBA" id="ARBA00022679"/>
    </source>
</evidence>
<dbReference type="AlphaFoldDB" id="A0A6G1H213"/>
<feature type="domain" description="UBC core" evidence="6">
    <location>
        <begin position="3"/>
        <end position="153"/>
    </location>
</feature>
<keyword evidence="3" id="KW-0547">Nucleotide-binding</keyword>
<name>A0A6G1H213_9PEZI</name>
<evidence type="ECO:0000256" key="1">
    <source>
        <dbReference type="ARBA" id="ARBA00012486"/>
    </source>
</evidence>
<dbReference type="Proteomes" id="UP000800041">
    <property type="component" value="Unassembled WGS sequence"/>
</dbReference>
<dbReference type="InterPro" id="IPR000608">
    <property type="entry name" value="UBC"/>
</dbReference>
<evidence type="ECO:0000256" key="3">
    <source>
        <dbReference type="ARBA" id="ARBA00022741"/>
    </source>
</evidence>
<keyword evidence="4" id="KW-0833">Ubl conjugation pathway</keyword>
<dbReference type="GO" id="GO:0005524">
    <property type="term" value="F:ATP binding"/>
    <property type="evidence" value="ECO:0007669"/>
    <property type="project" value="UniProtKB-KW"/>
</dbReference>
<reference evidence="7" key="1">
    <citation type="journal article" date="2020" name="Stud. Mycol.">
        <title>101 Dothideomycetes genomes: a test case for predicting lifestyles and emergence of pathogens.</title>
        <authorList>
            <person name="Haridas S."/>
            <person name="Albert R."/>
            <person name="Binder M."/>
            <person name="Bloem J."/>
            <person name="Labutti K."/>
            <person name="Salamov A."/>
            <person name="Andreopoulos B."/>
            <person name="Baker S."/>
            <person name="Barry K."/>
            <person name="Bills G."/>
            <person name="Bluhm B."/>
            <person name="Cannon C."/>
            <person name="Castanera R."/>
            <person name="Culley D."/>
            <person name="Daum C."/>
            <person name="Ezra D."/>
            <person name="Gonzalez J."/>
            <person name="Henrissat B."/>
            <person name="Kuo A."/>
            <person name="Liang C."/>
            <person name="Lipzen A."/>
            <person name="Lutzoni F."/>
            <person name="Magnuson J."/>
            <person name="Mondo S."/>
            <person name="Nolan M."/>
            <person name="Ohm R."/>
            <person name="Pangilinan J."/>
            <person name="Park H.-J."/>
            <person name="Ramirez L."/>
            <person name="Alfaro M."/>
            <person name="Sun H."/>
            <person name="Tritt A."/>
            <person name="Yoshinaga Y."/>
            <person name="Zwiers L.-H."/>
            <person name="Turgeon B."/>
            <person name="Goodwin S."/>
            <person name="Spatafora J."/>
            <person name="Crous P."/>
            <person name="Grigoriev I."/>
        </authorList>
    </citation>
    <scope>NUCLEOTIDE SEQUENCE</scope>
    <source>
        <strain evidence="7">CBS 113979</strain>
    </source>
</reference>